<sequence>MTRTQNIHHKERTVQTNSPPFE</sequence>
<dbReference type="Proteomes" id="UP000410492">
    <property type="component" value="Unassembled WGS sequence"/>
</dbReference>
<reference evidence="2 3" key="1">
    <citation type="submission" date="2019-01" db="EMBL/GenBank/DDBJ databases">
        <authorList>
            <person name="Sayadi A."/>
        </authorList>
    </citation>
    <scope>NUCLEOTIDE SEQUENCE [LARGE SCALE GENOMIC DNA]</scope>
</reference>
<name>A0A653D7G8_CALMS</name>
<dbReference type="AlphaFoldDB" id="A0A653D7G8"/>
<evidence type="ECO:0000313" key="2">
    <source>
        <dbReference type="EMBL" id="VEN56139.1"/>
    </source>
</evidence>
<evidence type="ECO:0000256" key="1">
    <source>
        <dbReference type="SAM" id="MobiDB-lite"/>
    </source>
</evidence>
<organism evidence="2 3">
    <name type="scientific">Callosobruchus maculatus</name>
    <name type="common">Southern cowpea weevil</name>
    <name type="synonym">Pulse bruchid</name>
    <dbReference type="NCBI Taxonomy" id="64391"/>
    <lineage>
        <taxon>Eukaryota</taxon>
        <taxon>Metazoa</taxon>
        <taxon>Ecdysozoa</taxon>
        <taxon>Arthropoda</taxon>
        <taxon>Hexapoda</taxon>
        <taxon>Insecta</taxon>
        <taxon>Pterygota</taxon>
        <taxon>Neoptera</taxon>
        <taxon>Endopterygota</taxon>
        <taxon>Coleoptera</taxon>
        <taxon>Polyphaga</taxon>
        <taxon>Cucujiformia</taxon>
        <taxon>Chrysomeloidea</taxon>
        <taxon>Chrysomelidae</taxon>
        <taxon>Bruchinae</taxon>
        <taxon>Bruchini</taxon>
        <taxon>Callosobruchus</taxon>
    </lineage>
</organism>
<keyword evidence="3" id="KW-1185">Reference proteome</keyword>
<gene>
    <name evidence="2" type="ORF">CALMAC_LOCUS15116</name>
</gene>
<evidence type="ECO:0000313" key="3">
    <source>
        <dbReference type="Proteomes" id="UP000410492"/>
    </source>
</evidence>
<dbReference type="EMBL" id="CAACVG010010585">
    <property type="protein sequence ID" value="VEN56139.1"/>
    <property type="molecule type" value="Genomic_DNA"/>
</dbReference>
<proteinExistence type="predicted"/>
<feature type="region of interest" description="Disordered" evidence="1">
    <location>
        <begin position="1"/>
        <end position="22"/>
    </location>
</feature>
<protein>
    <submittedName>
        <fullName evidence="2">Uncharacterized protein</fullName>
    </submittedName>
</protein>
<feature type="compositionally biased region" description="Basic residues" evidence="1">
    <location>
        <begin position="1"/>
        <end position="11"/>
    </location>
</feature>
<accession>A0A653D7G8</accession>